<dbReference type="InterPro" id="IPR051210">
    <property type="entry name" value="Ub_ligase/GEF_domain"/>
</dbReference>
<dbReference type="InterPro" id="IPR011993">
    <property type="entry name" value="PH-like_dom_sf"/>
</dbReference>
<dbReference type="InterPro" id="IPR000408">
    <property type="entry name" value="Reg_chr_condens"/>
</dbReference>
<sequence length="1043" mass="113106">MGDSQKTSPAERDVEQAIIALKKGTYLLKYGRRGKPKFCPFRLANDESALIWYSGKDEKHLKLSHVSRIIPGQRTAIFQRYPRPEKEYQSFSLIHADRSLDLICKDKDEAEVWFVGLKALISPGNLRKWRTEPRNEGIASDTQSIDSRRNSPVASPSGSNHAFNKDTGDVQNTLIPHESPPGTGFGKAFSDVVLYTASTKASTQSELVANSISSLSSGAAENSKASAAETFRVSLSSALSSSSQGSGHDDFESLGDVFIWGEGVGNGLLGGGDRRVGSLYSSNMDAHFPKALESTMVLDVNNIACGARHAVLVTKQGEIFSWGEESGGRLGHGVEADVSHPKLIETLNGLNVVQVACGEYHTCAITLSGDLYTWGDGIHNSGLLGNRSEISTWIPKKVGGQIEGLQVLSVSCGPWHTAAVTSTGQLFTFGDGTFGALGHGDRASRNMPREVESLKGLRIVRVACGVWHTAAIVDELSENSSTSNSSSGKLFTWGDGDNSRLGHGDEETRLVPACVVSLVDVSFCQIACGNDITVALTTTGQVYTMGSTAYGQLGNPESDGKVPTCVDKKISSSFVEEIACGSFHVAVLTSKAEVYTWGKGANGRLGHGDNDDRHTPKLVEILKDRQVKSVVCGSSFTAVICLHKWVSSSDNSICSGCRNPFGFRRKRHNCYNCGLVFCKACSSRKSVRAALAPNFNKPYRVCDDCFAKLKKFMESGTTSRFSRNQSGSLHSNFNESLEKDNLESRTQGYASRLSSVESFKLAESKNSKNNRKLESTSNLALFDNGKPQWGSSYSSKLSISFFGSSKKLLSSSVPSSRAVSRTTSPVSRRSSPPRPALSSLTPEVIVHDPKHANDSLSQEIVKLRAQVEELTQKSDCLEAELERTSRQLKDANETAADEAEKCKSAKEVIKSLTAQLRDVAERIPEGSLASRPVSISGYSGDLSSPTASDRHFTSTLSHVETNGSSATPLASNGTTAQNEQAEWVVQDQPGVYITLSPLPGGGKNLKRIRFSRRHFSERQAEEWWTRYRAQVYQRHDIRNTAVP</sequence>
<feature type="repeat" description="RCC1" evidence="6">
    <location>
        <begin position="255"/>
        <end position="316"/>
    </location>
</feature>
<dbReference type="Pfam" id="PF25390">
    <property type="entry name" value="WD40_RLD"/>
    <property type="match status" value="1"/>
</dbReference>
<feature type="repeat" description="RCC1" evidence="6">
    <location>
        <begin position="488"/>
        <end position="539"/>
    </location>
</feature>
<dbReference type="PROSITE" id="PS51514">
    <property type="entry name" value="BRX"/>
    <property type="match status" value="1"/>
</dbReference>
<evidence type="ECO:0000313" key="11">
    <source>
        <dbReference type="EMBL" id="KAK9116763.1"/>
    </source>
</evidence>
<evidence type="ECO:0000256" key="7">
    <source>
        <dbReference type="SAM" id="Coils"/>
    </source>
</evidence>
<dbReference type="Gene3D" id="2.30.29.30">
    <property type="entry name" value="Pleckstrin-homology domain (PH domain)/Phosphotyrosine-binding domain (PTB)"/>
    <property type="match status" value="1"/>
</dbReference>
<evidence type="ECO:0000256" key="1">
    <source>
        <dbReference type="ARBA" id="ARBA00022723"/>
    </source>
</evidence>
<feature type="repeat" description="RCC1" evidence="6">
    <location>
        <begin position="369"/>
        <end position="423"/>
    </location>
</feature>
<dbReference type="InterPro" id="IPR013591">
    <property type="entry name" value="Brevis_radix_dom"/>
</dbReference>
<dbReference type="SUPFAM" id="SSF57903">
    <property type="entry name" value="FYVE/PHD zinc finger"/>
    <property type="match status" value="1"/>
</dbReference>
<dbReference type="PANTHER" id="PTHR22870:SF358">
    <property type="entry name" value="REGULATOR OF CHROMOSOME CONDENSATION (RCC1) FAMILY WITH FYVE ZINC FINGER DOMAIN-CONTAINING PROTEIN"/>
    <property type="match status" value="1"/>
</dbReference>
<dbReference type="SMART" id="SM00064">
    <property type="entry name" value="FYVE"/>
    <property type="match status" value="1"/>
</dbReference>
<dbReference type="EMBL" id="JBBNAE010000006">
    <property type="protein sequence ID" value="KAK9116763.1"/>
    <property type="molecule type" value="Genomic_DNA"/>
</dbReference>
<keyword evidence="3 5" id="KW-0863">Zinc-finger</keyword>
<dbReference type="PROSITE" id="PS50012">
    <property type="entry name" value="RCC1_3"/>
    <property type="match status" value="7"/>
</dbReference>
<keyword evidence="7" id="KW-0175">Coiled coil</keyword>
<reference evidence="11 12" key="1">
    <citation type="submission" date="2024-01" db="EMBL/GenBank/DDBJ databases">
        <title>Genome assemblies of Stephania.</title>
        <authorList>
            <person name="Yang L."/>
        </authorList>
    </citation>
    <scope>NUCLEOTIDE SEQUENCE [LARGE SCALE GENOMIC DNA]</scope>
    <source>
        <strain evidence="11">QJT</strain>
        <tissue evidence="11">Leaf</tissue>
    </source>
</reference>
<dbReference type="Pfam" id="PF08381">
    <property type="entry name" value="BRX"/>
    <property type="match status" value="1"/>
</dbReference>
<dbReference type="Pfam" id="PF01363">
    <property type="entry name" value="FYVE"/>
    <property type="match status" value="1"/>
</dbReference>
<feature type="region of interest" description="Disordered" evidence="8">
    <location>
        <begin position="813"/>
        <end position="842"/>
    </location>
</feature>
<dbReference type="PROSITE" id="PS50178">
    <property type="entry name" value="ZF_FYVE"/>
    <property type="match status" value="1"/>
</dbReference>
<keyword evidence="2" id="KW-0677">Repeat</keyword>
<evidence type="ECO:0000313" key="12">
    <source>
        <dbReference type="Proteomes" id="UP001417504"/>
    </source>
</evidence>
<evidence type="ECO:0000256" key="3">
    <source>
        <dbReference type="ARBA" id="ARBA00022771"/>
    </source>
</evidence>
<dbReference type="FunFam" id="2.130.10.30:FF:000028">
    <property type="entry name" value="PH, RCC1 and FYVE domains-containing protein 1"/>
    <property type="match status" value="1"/>
</dbReference>
<dbReference type="Gene3D" id="2.130.10.30">
    <property type="entry name" value="Regulator of chromosome condensation 1/beta-lactamase-inhibitor protein II"/>
    <property type="match status" value="2"/>
</dbReference>
<dbReference type="PANTHER" id="PTHR22870">
    <property type="entry name" value="REGULATOR OF CHROMOSOME CONDENSATION"/>
    <property type="match status" value="1"/>
</dbReference>
<evidence type="ECO:0000259" key="9">
    <source>
        <dbReference type="PROSITE" id="PS50178"/>
    </source>
</evidence>
<dbReference type="InterPro" id="IPR000306">
    <property type="entry name" value="Znf_FYVE"/>
</dbReference>
<dbReference type="PRINTS" id="PR00633">
    <property type="entry name" value="RCCNDNSATION"/>
</dbReference>
<dbReference type="CDD" id="cd00065">
    <property type="entry name" value="FYVE_like_SF"/>
    <property type="match status" value="1"/>
</dbReference>
<feature type="compositionally biased region" description="Low complexity" evidence="8">
    <location>
        <begin position="813"/>
        <end position="841"/>
    </location>
</feature>
<name>A0AAP0IKR1_9MAGN</name>
<dbReference type="SUPFAM" id="SSF50985">
    <property type="entry name" value="RCC1/BLIP-II"/>
    <property type="match status" value="1"/>
</dbReference>
<dbReference type="Pfam" id="PF13713">
    <property type="entry name" value="BRX_N"/>
    <property type="match status" value="1"/>
</dbReference>
<evidence type="ECO:0000256" key="5">
    <source>
        <dbReference type="PROSITE-ProRule" id="PRU00091"/>
    </source>
</evidence>
<dbReference type="Gene3D" id="6.10.140.910">
    <property type="match status" value="1"/>
</dbReference>
<dbReference type="InterPro" id="IPR011011">
    <property type="entry name" value="Znf_FYVE_PHD"/>
</dbReference>
<dbReference type="InterPro" id="IPR058923">
    <property type="entry name" value="RCC1-like_dom"/>
</dbReference>
<dbReference type="GO" id="GO:0008270">
    <property type="term" value="F:zinc ion binding"/>
    <property type="evidence" value="ECO:0007669"/>
    <property type="project" value="UniProtKB-KW"/>
</dbReference>
<feature type="coiled-coil region" evidence="7">
    <location>
        <begin position="853"/>
        <end position="922"/>
    </location>
</feature>
<accession>A0AAP0IKR1</accession>
<feature type="repeat" description="RCC1" evidence="6">
    <location>
        <begin position="592"/>
        <end position="643"/>
    </location>
</feature>
<feature type="domain" description="BRX" evidence="10">
    <location>
        <begin position="981"/>
        <end position="1036"/>
    </location>
</feature>
<feature type="repeat" description="RCC1" evidence="6">
    <location>
        <begin position="540"/>
        <end position="591"/>
    </location>
</feature>
<evidence type="ECO:0000256" key="4">
    <source>
        <dbReference type="ARBA" id="ARBA00022833"/>
    </source>
</evidence>
<dbReference type="Gene3D" id="3.30.40.10">
    <property type="entry name" value="Zinc/RING finger domain, C3HC4 (zinc finger)"/>
    <property type="match status" value="1"/>
</dbReference>
<evidence type="ECO:0000256" key="2">
    <source>
        <dbReference type="ARBA" id="ARBA00022737"/>
    </source>
</evidence>
<feature type="repeat" description="RCC1" evidence="6">
    <location>
        <begin position="424"/>
        <end position="475"/>
    </location>
</feature>
<dbReference type="Proteomes" id="UP001417504">
    <property type="component" value="Unassembled WGS sequence"/>
</dbReference>
<gene>
    <name evidence="11" type="ORF">Sjap_015710</name>
</gene>
<keyword evidence="4" id="KW-0862">Zinc</keyword>
<comment type="caution">
    <text evidence="11">The sequence shown here is derived from an EMBL/GenBank/DDBJ whole genome shotgun (WGS) entry which is preliminary data.</text>
</comment>
<evidence type="ECO:0000256" key="6">
    <source>
        <dbReference type="PROSITE-ProRule" id="PRU00235"/>
    </source>
</evidence>
<feature type="domain" description="FYVE-type" evidence="9">
    <location>
        <begin position="648"/>
        <end position="710"/>
    </location>
</feature>
<feature type="repeat" description="RCC1" evidence="6">
    <location>
        <begin position="317"/>
        <end position="368"/>
    </location>
</feature>
<proteinExistence type="predicted"/>
<dbReference type="InterPro" id="IPR017455">
    <property type="entry name" value="Znf_FYVE-rel"/>
</dbReference>
<dbReference type="InterPro" id="IPR013083">
    <property type="entry name" value="Znf_RING/FYVE/PHD"/>
</dbReference>
<dbReference type="PROSITE" id="PS00626">
    <property type="entry name" value="RCC1_2"/>
    <property type="match status" value="3"/>
</dbReference>
<evidence type="ECO:0000256" key="8">
    <source>
        <dbReference type="SAM" id="MobiDB-lite"/>
    </source>
</evidence>
<feature type="compositionally biased region" description="Polar residues" evidence="8">
    <location>
        <begin position="140"/>
        <end position="162"/>
    </location>
</feature>
<dbReference type="InterPro" id="IPR027988">
    <property type="entry name" value="BRX_N"/>
</dbReference>
<organism evidence="11 12">
    <name type="scientific">Stephania japonica</name>
    <dbReference type="NCBI Taxonomy" id="461633"/>
    <lineage>
        <taxon>Eukaryota</taxon>
        <taxon>Viridiplantae</taxon>
        <taxon>Streptophyta</taxon>
        <taxon>Embryophyta</taxon>
        <taxon>Tracheophyta</taxon>
        <taxon>Spermatophyta</taxon>
        <taxon>Magnoliopsida</taxon>
        <taxon>Ranunculales</taxon>
        <taxon>Menispermaceae</taxon>
        <taxon>Menispermoideae</taxon>
        <taxon>Cissampelideae</taxon>
        <taxon>Stephania</taxon>
    </lineage>
</organism>
<evidence type="ECO:0000259" key="10">
    <source>
        <dbReference type="PROSITE" id="PS51514"/>
    </source>
</evidence>
<dbReference type="CDD" id="cd13365">
    <property type="entry name" value="PH_PLC_plant-like"/>
    <property type="match status" value="1"/>
</dbReference>
<protein>
    <submittedName>
        <fullName evidence="11">Uncharacterized protein</fullName>
    </submittedName>
</protein>
<keyword evidence="12" id="KW-1185">Reference proteome</keyword>
<dbReference type="SUPFAM" id="SSF50729">
    <property type="entry name" value="PH domain-like"/>
    <property type="match status" value="1"/>
</dbReference>
<keyword evidence="1" id="KW-0479">Metal-binding</keyword>
<dbReference type="InterPro" id="IPR009091">
    <property type="entry name" value="RCC1/BLIP-II"/>
</dbReference>
<dbReference type="AlphaFoldDB" id="A0AAP0IKR1"/>
<feature type="region of interest" description="Disordered" evidence="8">
    <location>
        <begin position="132"/>
        <end position="182"/>
    </location>
</feature>